<dbReference type="AlphaFoldDB" id="A0A2M8S5K3"/>
<dbReference type="EMBL" id="PHHA01000002">
    <property type="protein sequence ID" value="PJG86435.1"/>
    <property type="molecule type" value="Genomic_DNA"/>
</dbReference>
<proteinExistence type="predicted"/>
<sequence length="137" mass="15556">MTIGTRETLLAKKPKLTQITIDNETYHLRKFTVGEMNNLLFGQQQEMIKLAEQQGIELDFDNEETLTKQLAKIHDPHRLARTLAMRLCDKEGNNLFDVNNPEDLTALSQLDKSVFEQLNKAIAEQSPKNSTPDASSK</sequence>
<evidence type="ECO:0008006" key="3">
    <source>
        <dbReference type="Google" id="ProtNLM"/>
    </source>
</evidence>
<protein>
    <recommendedName>
        <fullName evidence="3">Phage tail protein</fullName>
    </recommendedName>
</protein>
<dbReference type="OrthoDB" id="8855286at2"/>
<evidence type="ECO:0000313" key="2">
    <source>
        <dbReference type="Proteomes" id="UP000229329"/>
    </source>
</evidence>
<gene>
    <name evidence="1" type="ORF">CVP05_01085</name>
</gene>
<dbReference type="Proteomes" id="UP000229329">
    <property type="component" value="Unassembled WGS sequence"/>
</dbReference>
<keyword evidence="2" id="KW-1185">Reference proteome</keyword>
<name>A0A2M8S5K3_9PAST</name>
<accession>A0A2M8S5K3</accession>
<reference evidence="1 2" key="1">
    <citation type="submission" date="2017-11" db="EMBL/GenBank/DDBJ databases">
        <title>Reclassification of Bisgaard taxon 7 as Conservatibacter flavescens gen. nov., sp. nov.</title>
        <authorList>
            <person name="Christensen H."/>
        </authorList>
    </citation>
    <scope>NUCLEOTIDE SEQUENCE [LARGE SCALE GENOMIC DNA]</scope>
    <source>
        <strain evidence="1 2">7_4</strain>
    </source>
</reference>
<evidence type="ECO:0000313" key="1">
    <source>
        <dbReference type="EMBL" id="PJG86435.1"/>
    </source>
</evidence>
<organism evidence="1 2">
    <name type="scientific">Conservatibacter flavescens</name>
    <dbReference type="NCBI Taxonomy" id="28161"/>
    <lineage>
        <taxon>Bacteria</taxon>
        <taxon>Pseudomonadati</taxon>
        <taxon>Pseudomonadota</taxon>
        <taxon>Gammaproteobacteria</taxon>
        <taxon>Pasteurellales</taxon>
        <taxon>Pasteurellaceae</taxon>
        <taxon>Conservatibacter</taxon>
    </lineage>
</organism>
<comment type="caution">
    <text evidence="1">The sequence shown here is derived from an EMBL/GenBank/DDBJ whole genome shotgun (WGS) entry which is preliminary data.</text>
</comment>
<dbReference type="RefSeq" id="WP_100287711.1">
    <property type="nucleotide sequence ID" value="NZ_PHHA01000002.1"/>
</dbReference>